<accession>A0A317SJD0</accession>
<proteinExistence type="predicted"/>
<keyword evidence="2" id="KW-1185">Reference proteome</keyword>
<name>A0A317SJD0_9PEZI</name>
<feature type="non-terminal residue" evidence="1">
    <location>
        <position position="89"/>
    </location>
</feature>
<dbReference type="EMBL" id="PYWC01000076">
    <property type="protein sequence ID" value="PWW73660.1"/>
    <property type="molecule type" value="Genomic_DNA"/>
</dbReference>
<dbReference type="AlphaFoldDB" id="A0A317SJD0"/>
<evidence type="ECO:0000313" key="2">
    <source>
        <dbReference type="Proteomes" id="UP000246991"/>
    </source>
</evidence>
<sequence length="89" mass="10311">MVRQVAIREQVRSLAGWSPVMGMSTSQGEPESQKTLKREPSLGIHYRIFPLWARQMWKKPTCPTGAKYAYQNKGLYHIFWVHASGFPKF</sequence>
<reference evidence="1 2" key="1">
    <citation type="submission" date="2018-03" db="EMBL/GenBank/DDBJ databases">
        <title>Genomes of Pezizomycetes fungi and the evolution of truffles.</title>
        <authorList>
            <person name="Murat C."/>
            <person name="Payen T."/>
            <person name="Noel B."/>
            <person name="Kuo A."/>
            <person name="Martin F.M."/>
        </authorList>
    </citation>
    <scope>NUCLEOTIDE SEQUENCE [LARGE SCALE GENOMIC DNA]</scope>
    <source>
        <strain evidence="1">091103-1</strain>
    </source>
</reference>
<organism evidence="1 2">
    <name type="scientific">Tuber magnatum</name>
    <name type="common">white Piedmont truffle</name>
    <dbReference type="NCBI Taxonomy" id="42249"/>
    <lineage>
        <taxon>Eukaryota</taxon>
        <taxon>Fungi</taxon>
        <taxon>Dikarya</taxon>
        <taxon>Ascomycota</taxon>
        <taxon>Pezizomycotina</taxon>
        <taxon>Pezizomycetes</taxon>
        <taxon>Pezizales</taxon>
        <taxon>Tuberaceae</taxon>
        <taxon>Tuber</taxon>
    </lineage>
</organism>
<protein>
    <submittedName>
        <fullName evidence="1">Uncharacterized protein</fullName>
    </submittedName>
</protein>
<comment type="caution">
    <text evidence="1">The sequence shown here is derived from an EMBL/GenBank/DDBJ whole genome shotgun (WGS) entry which is preliminary data.</text>
</comment>
<gene>
    <name evidence="1" type="ORF">C7212DRAFT_331756</name>
</gene>
<dbReference type="Proteomes" id="UP000246991">
    <property type="component" value="Unassembled WGS sequence"/>
</dbReference>
<evidence type="ECO:0000313" key="1">
    <source>
        <dbReference type="EMBL" id="PWW73660.1"/>
    </source>
</evidence>